<reference evidence="5 6" key="1">
    <citation type="submission" date="2018-07" db="EMBL/GenBank/DDBJ databases">
        <title>The complete nuclear genome of the prasinophyte Chloropicon primus (CCMP1205).</title>
        <authorList>
            <person name="Pombert J.-F."/>
            <person name="Otis C."/>
            <person name="Turmel M."/>
            <person name="Lemieux C."/>
        </authorList>
    </citation>
    <scope>NUCLEOTIDE SEQUENCE [LARGE SCALE GENOMIC DNA]</scope>
    <source>
        <strain evidence="5 6">CCMP1205</strain>
    </source>
</reference>
<evidence type="ECO:0000313" key="5">
    <source>
        <dbReference type="EMBL" id="QDZ19821.1"/>
    </source>
</evidence>
<dbReference type="InterPro" id="IPR037898">
    <property type="entry name" value="NudC_fam"/>
</dbReference>
<evidence type="ECO:0000256" key="3">
    <source>
        <dbReference type="SAM" id="MobiDB-lite"/>
    </source>
</evidence>
<dbReference type="Proteomes" id="UP000316726">
    <property type="component" value="Chromosome 3"/>
</dbReference>
<dbReference type="AlphaFoldDB" id="A0A5B8MHR5"/>
<feature type="region of interest" description="Disordered" evidence="3">
    <location>
        <begin position="1"/>
        <end position="32"/>
    </location>
</feature>
<dbReference type="CDD" id="cd06467">
    <property type="entry name" value="p23_NUDC_like"/>
    <property type="match status" value="1"/>
</dbReference>
<organism evidence="5 6">
    <name type="scientific">Chloropicon primus</name>
    <dbReference type="NCBI Taxonomy" id="1764295"/>
    <lineage>
        <taxon>Eukaryota</taxon>
        <taxon>Viridiplantae</taxon>
        <taxon>Chlorophyta</taxon>
        <taxon>Chloropicophyceae</taxon>
        <taxon>Chloropicales</taxon>
        <taxon>Chloropicaceae</taxon>
        <taxon>Chloropicon</taxon>
    </lineage>
</organism>
<evidence type="ECO:0000259" key="4">
    <source>
        <dbReference type="PROSITE" id="PS51203"/>
    </source>
</evidence>
<proteinExistence type="predicted"/>
<dbReference type="SUPFAM" id="SSF49764">
    <property type="entry name" value="HSP20-like chaperones"/>
    <property type="match status" value="1"/>
</dbReference>
<sequence>MATTVVKAGGGRPEHEAAGFANQREGPVATEQRVARARRANDKGNDKFKIMDFEGALGEYTRGLDVLASAGAKRGDPASELRQRLLCNRASAYLRRDEAGEALRDCEAAIDIDGENPKPYYRGGLARLALADYRGARAMLTRSSSLGSNECDLGVLLETCEHLVGNEELASRLEGTERGTEVAGILARYCEQLIDDGDDEDCDIGDVLDDLLKLLRREPSAKVLFDRACHWRALLFYLTDSYGHRVSDILKELVSGPHAVAWPPIVTGRLVSTVLEASYEEGEKETAMNLILYSASIPMMTSWFLIRPSREVAGVVGKDGAVVPAHLVFSSLRSKARWETIPVKFAQYYVWTLSSFCKAAHGSEMLAKSHIRPISDLVFMFEHANDLKGAFDELADASIPSHFDRVTTAEEAEKFFRREKKRMYNVPVIDLKHSVLDELNVLVRDGSGLRNEAFVRETTALGKSTLKPTRLLVDLLALAKEMHKLSPLKSAPVLGQDGAAKTYEKRPFAADFSKNPFGDAFIEEEHPSRETMLSKLMDVLIGCCDVKNAAITLCSKNIHSLLVELSKYATESIVEKAVELYKVLSSSCQAFASEVLNGDTDMIAYTGLLLTKRPDLQCAAMNKIVLMLSTCSGDDFSWFTKKGSGLDACYTLLCRCMADSGGTYQEFLTAGGKSKSSPSRDVIELCKIVFLQSLERCRLRKKSKFAIPKGGAWDTFGNQEIMEMERFLTGKPVVPPTAAEIPSEASVRIQNASEPQRTVASPTPLHEEGKLRKGFFGSKKSYRRSSKGKDRAQRIAADTKPSVVKKSEVSKEEEVIEEIANNPLLSDEKQQWEEDNRGPEKEDGTELKVVWDSTPSDEIKKHRTDWANMDHSQKLSWTQSSTEVTATVKVPKGTKAKDLEIVVTPTRLLVKLRWYGRVFDGPLSRRCKASESWWILDGDQIEICIPKDDNHFWRSLFEGGQMKSYYEVLQELVHADEPAQSYEDLPEESKDLVDELRERQELVSEGLIDPDIFDDFRCVLSDGDGAK</sequence>
<dbReference type="Pfam" id="PF04969">
    <property type="entry name" value="CS"/>
    <property type="match status" value="1"/>
</dbReference>
<dbReference type="PROSITE" id="PS51203">
    <property type="entry name" value="CS"/>
    <property type="match status" value="1"/>
</dbReference>
<protein>
    <recommendedName>
        <fullName evidence="4">CS domain-containing protein</fullName>
    </recommendedName>
</protein>
<keyword evidence="6" id="KW-1185">Reference proteome</keyword>
<name>A0A5B8MHR5_9CHLO</name>
<dbReference type="OrthoDB" id="515366at2759"/>
<accession>A0A5B8MHR5</accession>
<feature type="compositionally biased region" description="Polar residues" evidence="3">
    <location>
        <begin position="750"/>
        <end position="761"/>
    </location>
</feature>
<dbReference type="InterPro" id="IPR007052">
    <property type="entry name" value="CS_dom"/>
</dbReference>
<dbReference type="InterPro" id="IPR008978">
    <property type="entry name" value="HSP20-like_chaperone"/>
</dbReference>
<dbReference type="Gene3D" id="2.60.40.790">
    <property type="match status" value="1"/>
</dbReference>
<dbReference type="GO" id="GO:0006457">
    <property type="term" value="P:protein folding"/>
    <property type="evidence" value="ECO:0007669"/>
    <property type="project" value="TreeGrafter"/>
</dbReference>
<gene>
    <name evidence="5" type="ORF">A3770_03p23390</name>
</gene>
<evidence type="ECO:0000256" key="1">
    <source>
        <dbReference type="ARBA" id="ARBA00004496"/>
    </source>
</evidence>
<dbReference type="GO" id="GO:0051082">
    <property type="term" value="F:unfolded protein binding"/>
    <property type="evidence" value="ECO:0007669"/>
    <property type="project" value="TreeGrafter"/>
</dbReference>
<comment type="subcellular location">
    <subcellularLocation>
        <location evidence="1">Cytoplasm</location>
    </subcellularLocation>
</comment>
<dbReference type="GO" id="GO:0005737">
    <property type="term" value="C:cytoplasm"/>
    <property type="evidence" value="ECO:0007669"/>
    <property type="project" value="UniProtKB-SubCell"/>
</dbReference>
<dbReference type="EMBL" id="CP031036">
    <property type="protein sequence ID" value="QDZ19821.1"/>
    <property type="molecule type" value="Genomic_DNA"/>
</dbReference>
<dbReference type="InterPro" id="IPR011990">
    <property type="entry name" value="TPR-like_helical_dom_sf"/>
</dbReference>
<dbReference type="PANTHER" id="PTHR12356">
    <property type="entry name" value="NUCLEAR MOVEMENT PROTEIN NUDC"/>
    <property type="match status" value="1"/>
</dbReference>
<keyword evidence="2" id="KW-0963">Cytoplasm</keyword>
<feature type="region of interest" description="Disordered" evidence="3">
    <location>
        <begin position="750"/>
        <end position="846"/>
    </location>
</feature>
<feature type="compositionally biased region" description="Basic and acidic residues" evidence="3">
    <location>
        <begin position="826"/>
        <end position="846"/>
    </location>
</feature>
<evidence type="ECO:0000313" key="6">
    <source>
        <dbReference type="Proteomes" id="UP000316726"/>
    </source>
</evidence>
<dbReference type="Gene3D" id="1.25.40.10">
    <property type="entry name" value="Tetratricopeptide repeat domain"/>
    <property type="match status" value="1"/>
</dbReference>
<evidence type="ECO:0000256" key="2">
    <source>
        <dbReference type="ARBA" id="ARBA00022490"/>
    </source>
</evidence>
<dbReference type="SUPFAM" id="SSF48452">
    <property type="entry name" value="TPR-like"/>
    <property type="match status" value="1"/>
</dbReference>
<dbReference type="PANTHER" id="PTHR12356:SF3">
    <property type="entry name" value="NUCLEAR MIGRATION PROTEIN NUDC"/>
    <property type="match status" value="1"/>
</dbReference>
<feature type="domain" description="CS" evidence="4">
    <location>
        <begin position="870"/>
        <end position="957"/>
    </location>
</feature>
<dbReference type="STRING" id="1764295.A0A5B8MHR5"/>